<feature type="non-terminal residue" evidence="4">
    <location>
        <position position="618"/>
    </location>
</feature>
<feature type="region of interest" description="Disordered" evidence="1">
    <location>
        <begin position="514"/>
        <end position="590"/>
    </location>
</feature>
<reference evidence="4 5" key="1">
    <citation type="journal article" date="2023" name="Commun. Biol.">
        <title>Genome analysis of Parmales, the sister group of diatoms, reveals the evolutionary specialization of diatoms from phago-mixotrophs to photoautotrophs.</title>
        <authorList>
            <person name="Ban H."/>
            <person name="Sato S."/>
            <person name="Yoshikawa S."/>
            <person name="Yamada K."/>
            <person name="Nakamura Y."/>
            <person name="Ichinomiya M."/>
            <person name="Sato N."/>
            <person name="Blanc-Mathieu R."/>
            <person name="Endo H."/>
            <person name="Kuwata A."/>
            <person name="Ogata H."/>
        </authorList>
    </citation>
    <scope>NUCLEOTIDE SEQUENCE [LARGE SCALE GENOMIC DNA]</scope>
</reference>
<evidence type="ECO:0000313" key="5">
    <source>
        <dbReference type="Proteomes" id="UP001165060"/>
    </source>
</evidence>
<feature type="transmembrane region" description="Helical" evidence="2">
    <location>
        <begin position="30"/>
        <end position="51"/>
    </location>
</feature>
<dbReference type="EMBL" id="BRYB01002855">
    <property type="protein sequence ID" value="GMI26576.1"/>
    <property type="molecule type" value="Genomic_DNA"/>
</dbReference>
<dbReference type="SMART" id="SM00313">
    <property type="entry name" value="PXA"/>
    <property type="match status" value="1"/>
</dbReference>
<feature type="compositionally biased region" description="Low complexity" evidence="1">
    <location>
        <begin position="523"/>
        <end position="551"/>
    </location>
</feature>
<dbReference type="PANTHER" id="PTHR22775:SF3">
    <property type="entry name" value="SORTING NEXIN-13"/>
    <property type="match status" value="1"/>
</dbReference>
<comment type="caution">
    <text evidence="4">The sequence shown here is derived from an EMBL/GenBank/DDBJ whole genome shotgun (WGS) entry which is preliminary data.</text>
</comment>
<proteinExistence type="predicted"/>
<keyword evidence="2" id="KW-1133">Transmembrane helix</keyword>
<evidence type="ECO:0000259" key="3">
    <source>
        <dbReference type="PROSITE" id="PS51207"/>
    </source>
</evidence>
<feature type="compositionally biased region" description="Pro residues" evidence="1">
    <location>
        <begin position="84"/>
        <end position="94"/>
    </location>
</feature>
<protein>
    <recommendedName>
        <fullName evidence="3">PXA domain-containing protein</fullName>
    </recommendedName>
</protein>
<dbReference type="Pfam" id="PF02194">
    <property type="entry name" value="PXA"/>
    <property type="match status" value="1"/>
</dbReference>
<keyword evidence="2" id="KW-0812">Transmembrane</keyword>
<evidence type="ECO:0000256" key="1">
    <source>
        <dbReference type="SAM" id="MobiDB-lite"/>
    </source>
</evidence>
<feature type="domain" description="PXA" evidence="3">
    <location>
        <begin position="119"/>
        <end position="325"/>
    </location>
</feature>
<dbReference type="Proteomes" id="UP001165060">
    <property type="component" value="Unassembled WGS sequence"/>
</dbReference>
<dbReference type="PROSITE" id="PS51207">
    <property type="entry name" value="PXA"/>
    <property type="match status" value="1"/>
</dbReference>
<dbReference type="PANTHER" id="PTHR22775">
    <property type="entry name" value="SORTING NEXIN"/>
    <property type="match status" value="1"/>
</dbReference>
<sequence>MSRLSTLMSTPPLLLLGVSALPFLLFPSLIRTCAALFAGCLSLLLAVMLAFEVKSLATKSKSKVQSLSKEAYTALSRAKSSASAPPPPAPPPSSSAPHLSATTVQSALHSLQSNYPTLPAPLLAELSPLADLVTRDFVLHWFRPLSAAPAMAPLFPNLATDAVSRVLGQLCADAAKRVNVARLLLVRVVRVLTLNIHWYKLLRRESLKADPSLSPPTPSSPSSPALQSAIGRQFIKHKRLHAALSDNVPPPPGPAPLCSASEQGYLRTLSSLLSVRLLPAEHRSSPIVGELVNEILANAVLNPVMALFEPATVNGWIVAAGETAGVVAEAKKSASSFDDTAQFQMDTRIQASYRPGAAPLPSLEGGGSWRFFAGRMGALEAGMLLSDKSHRSFLLRVDAAEKDGEAAADLRLALSYVDEDQSKLPARRLSEAAAAGFDAMRGRAELRTRHLALSYASGGEGKGWKYASRDDAYFENLFVLSYAWPEMTQVLEALERVGLIKVSKGVEFQGEVYEQEPSPLVGPSTAATPAPPALSISSASSDPPSEDVPSALRGHFRSSTDGGVLSHAQEQRPLMSPKHKRRRSSVPKLAKNLVREVLVDPIAQFNMNKQHATKSKTK</sequence>
<gene>
    <name evidence="4" type="ORF">TeGR_g6506</name>
</gene>
<feature type="region of interest" description="Disordered" evidence="1">
    <location>
        <begin position="79"/>
        <end position="99"/>
    </location>
</feature>
<keyword evidence="2" id="KW-0472">Membrane</keyword>
<organism evidence="4 5">
    <name type="scientific">Tetraparma gracilis</name>
    <dbReference type="NCBI Taxonomy" id="2962635"/>
    <lineage>
        <taxon>Eukaryota</taxon>
        <taxon>Sar</taxon>
        <taxon>Stramenopiles</taxon>
        <taxon>Ochrophyta</taxon>
        <taxon>Bolidophyceae</taxon>
        <taxon>Parmales</taxon>
        <taxon>Triparmaceae</taxon>
        <taxon>Tetraparma</taxon>
    </lineage>
</organism>
<accession>A0ABQ6MIM0</accession>
<evidence type="ECO:0000313" key="4">
    <source>
        <dbReference type="EMBL" id="GMI26576.1"/>
    </source>
</evidence>
<dbReference type="InterPro" id="IPR003114">
    <property type="entry name" value="Phox_assoc"/>
</dbReference>
<keyword evidence="5" id="KW-1185">Reference proteome</keyword>
<name>A0ABQ6MIM0_9STRA</name>
<evidence type="ECO:0000256" key="2">
    <source>
        <dbReference type="SAM" id="Phobius"/>
    </source>
</evidence>